<evidence type="ECO:0000313" key="16">
    <source>
        <dbReference type="Proteomes" id="UP000255367"/>
    </source>
</evidence>
<feature type="signal peptide" evidence="12">
    <location>
        <begin position="1"/>
        <end position="28"/>
    </location>
</feature>
<keyword evidence="8 15" id="KW-0675">Receptor</keyword>
<sequence length="654" mass="73363">MKLTHPSAVSKAVLTALVVSAISGSVWAADYDEANLQDLGKVVLVTASRLSEEKVDVPADTTVITAKDIEKGNFNSVSNALKANNVTVVQKGFASYPELNGDTRVLVMVNGRKMNWDHLVVSGSENSIDIDQFPIENIERIEVVKGPNSALYGERAMAGVINIITKEGTMGQKTTAKAEVGSWGYWKTGITTQGGDEKNGYFVSYSKERQDDYHYKDANGNSHRFPDSEINHDNITARFDHYYAEDKLSLDFSYSRRNDGFGINLTDPLQGIIYGKGMKSKTTDMSYGVTYNFGMDEGTFVRAYRNTEKANTPFAGVPYEHDLTMFGLEGQKMWKLGNHTLIGGVTYNRETIDEVNDGTPFGKDANSKAVYLEDKWDLGRGWIANLGTRYEHHNNFGGDFASHVGLNKKINDKTHAYVSWGQAVNNPTMKMLYSNTKWWKGDPDLKQEKSYTVTLGVDSEVTDKLSVSASVFTSRIKDALVWIPGYDPDNDYIKTPDDYVAGYYTNSGLEKRRGLNLSATYQVNPAWRVKAGYRYLYVNSNDTTGSLSAFYNRQPNTYSLDVTYEKNRWLVNNNFTYVTGRAETRYTDSSYLLWNINVNYKINDSTKIYAQGLNLTNQSYEVEAPGTYKGYNMYPIGTFAMPGRHYVVGVEHTF</sequence>
<keyword evidence="6 11" id="KW-0798">TonB box</keyword>
<dbReference type="PROSITE" id="PS52016">
    <property type="entry name" value="TONB_DEPENDENT_REC_3"/>
    <property type="match status" value="1"/>
</dbReference>
<keyword evidence="3 10" id="KW-1134">Transmembrane beta strand</keyword>
<evidence type="ECO:0000313" key="15">
    <source>
        <dbReference type="EMBL" id="SUP43627.1"/>
    </source>
</evidence>
<dbReference type="Gene3D" id="2.170.130.10">
    <property type="entry name" value="TonB-dependent receptor, plug domain"/>
    <property type="match status" value="1"/>
</dbReference>
<dbReference type="InterPro" id="IPR039426">
    <property type="entry name" value="TonB-dep_rcpt-like"/>
</dbReference>
<evidence type="ECO:0000256" key="3">
    <source>
        <dbReference type="ARBA" id="ARBA00022452"/>
    </source>
</evidence>
<evidence type="ECO:0000259" key="14">
    <source>
        <dbReference type="Pfam" id="PF07715"/>
    </source>
</evidence>
<dbReference type="Proteomes" id="UP000255367">
    <property type="component" value="Unassembled WGS sequence"/>
</dbReference>
<feature type="domain" description="TonB-dependent receptor plug" evidence="14">
    <location>
        <begin position="54"/>
        <end position="160"/>
    </location>
</feature>
<evidence type="ECO:0000256" key="9">
    <source>
        <dbReference type="ARBA" id="ARBA00023237"/>
    </source>
</evidence>
<evidence type="ECO:0000259" key="13">
    <source>
        <dbReference type="Pfam" id="PF00593"/>
    </source>
</evidence>
<dbReference type="Pfam" id="PF00593">
    <property type="entry name" value="TonB_dep_Rec_b-barrel"/>
    <property type="match status" value="1"/>
</dbReference>
<feature type="chain" id="PRO_5016805928" evidence="12">
    <location>
        <begin position="29"/>
        <end position="654"/>
    </location>
</feature>
<evidence type="ECO:0000256" key="2">
    <source>
        <dbReference type="ARBA" id="ARBA00022448"/>
    </source>
</evidence>
<dbReference type="InterPro" id="IPR012910">
    <property type="entry name" value="Plug_dom"/>
</dbReference>
<dbReference type="GO" id="GO:0009279">
    <property type="term" value="C:cell outer membrane"/>
    <property type="evidence" value="ECO:0007669"/>
    <property type="project" value="UniProtKB-SubCell"/>
</dbReference>
<dbReference type="PANTHER" id="PTHR30069:SF29">
    <property type="entry name" value="HEMOGLOBIN AND HEMOGLOBIN-HAPTOGLOBIN-BINDING PROTEIN 1-RELATED"/>
    <property type="match status" value="1"/>
</dbReference>
<keyword evidence="4 10" id="KW-0812">Transmembrane</keyword>
<dbReference type="OrthoDB" id="337377at2"/>
<keyword evidence="5 12" id="KW-0732">Signal</keyword>
<comment type="similarity">
    <text evidence="10 11">Belongs to the TonB-dependent receptor family.</text>
</comment>
<dbReference type="InterPro" id="IPR036942">
    <property type="entry name" value="Beta-barrel_TonB_sf"/>
</dbReference>
<evidence type="ECO:0000256" key="8">
    <source>
        <dbReference type="ARBA" id="ARBA00023170"/>
    </source>
</evidence>
<evidence type="ECO:0000256" key="4">
    <source>
        <dbReference type="ARBA" id="ARBA00022692"/>
    </source>
</evidence>
<evidence type="ECO:0000256" key="12">
    <source>
        <dbReference type="SAM" id="SignalP"/>
    </source>
</evidence>
<keyword evidence="2 10" id="KW-0813">Transport</keyword>
<dbReference type="AlphaFoldDB" id="A0A380NL91"/>
<evidence type="ECO:0000256" key="5">
    <source>
        <dbReference type="ARBA" id="ARBA00022729"/>
    </source>
</evidence>
<dbReference type="InterPro" id="IPR000531">
    <property type="entry name" value="Beta-barrel_TonB"/>
</dbReference>
<protein>
    <submittedName>
        <fullName evidence="15">Colicin I receptor</fullName>
    </submittedName>
</protein>
<comment type="subcellular location">
    <subcellularLocation>
        <location evidence="1 10">Cell outer membrane</location>
        <topology evidence="1 10">Multi-pass membrane protein</topology>
    </subcellularLocation>
</comment>
<dbReference type="SUPFAM" id="SSF56935">
    <property type="entry name" value="Porins"/>
    <property type="match status" value="1"/>
</dbReference>
<keyword evidence="7 10" id="KW-0472">Membrane</keyword>
<keyword evidence="9 10" id="KW-0998">Cell outer membrane</keyword>
<evidence type="ECO:0000256" key="11">
    <source>
        <dbReference type="RuleBase" id="RU003357"/>
    </source>
</evidence>
<accession>A0A380NL91</accession>
<dbReference type="InterPro" id="IPR037066">
    <property type="entry name" value="Plug_dom_sf"/>
</dbReference>
<evidence type="ECO:0000256" key="6">
    <source>
        <dbReference type="ARBA" id="ARBA00023077"/>
    </source>
</evidence>
<dbReference type="GO" id="GO:0044718">
    <property type="term" value="P:siderophore transmembrane transport"/>
    <property type="evidence" value="ECO:0007669"/>
    <property type="project" value="TreeGrafter"/>
</dbReference>
<proteinExistence type="inferred from homology"/>
<organism evidence="15 16">
    <name type="scientific">Veillonella criceti</name>
    <dbReference type="NCBI Taxonomy" id="103891"/>
    <lineage>
        <taxon>Bacteria</taxon>
        <taxon>Bacillati</taxon>
        <taxon>Bacillota</taxon>
        <taxon>Negativicutes</taxon>
        <taxon>Veillonellales</taxon>
        <taxon>Veillonellaceae</taxon>
        <taxon>Veillonella</taxon>
    </lineage>
</organism>
<keyword evidence="16" id="KW-1185">Reference proteome</keyword>
<evidence type="ECO:0000256" key="1">
    <source>
        <dbReference type="ARBA" id="ARBA00004571"/>
    </source>
</evidence>
<dbReference type="GO" id="GO:0015344">
    <property type="term" value="F:siderophore uptake transmembrane transporter activity"/>
    <property type="evidence" value="ECO:0007669"/>
    <property type="project" value="TreeGrafter"/>
</dbReference>
<evidence type="ECO:0000256" key="7">
    <source>
        <dbReference type="ARBA" id="ARBA00023136"/>
    </source>
</evidence>
<dbReference type="Pfam" id="PF07715">
    <property type="entry name" value="Plug"/>
    <property type="match status" value="1"/>
</dbReference>
<name>A0A380NL91_9FIRM</name>
<dbReference type="RefSeq" id="WP_115310411.1">
    <property type="nucleotide sequence ID" value="NZ_UHIO01000001.1"/>
</dbReference>
<dbReference type="CDD" id="cd01347">
    <property type="entry name" value="ligand_gated_channel"/>
    <property type="match status" value="1"/>
</dbReference>
<reference evidence="15 16" key="1">
    <citation type="submission" date="2018-06" db="EMBL/GenBank/DDBJ databases">
        <authorList>
            <consortium name="Pathogen Informatics"/>
            <person name="Doyle S."/>
        </authorList>
    </citation>
    <scope>NUCLEOTIDE SEQUENCE [LARGE SCALE GENOMIC DNA]</scope>
    <source>
        <strain evidence="15 16">NCTC12020</strain>
    </source>
</reference>
<gene>
    <name evidence="15" type="primary">cirA_4</name>
    <name evidence="15" type="ORF">NCTC12020_01253</name>
</gene>
<dbReference type="EMBL" id="UHIO01000001">
    <property type="protein sequence ID" value="SUP43627.1"/>
    <property type="molecule type" value="Genomic_DNA"/>
</dbReference>
<feature type="domain" description="TonB-dependent receptor-like beta-barrel" evidence="13">
    <location>
        <begin position="198"/>
        <end position="615"/>
    </location>
</feature>
<dbReference type="PANTHER" id="PTHR30069">
    <property type="entry name" value="TONB-DEPENDENT OUTER MEMBRANE RECEPTOR"/>
    <property type="match status" value="1"/>
</dbReference>
<dbReference type="Gene3D" id="2.40.170.20">
    <property type="entry name" value="TonB-dependent receptor, beta-barrel domain"/>
    <property type="match status" value="1"/>
</dbReference>
<evidence type="ECO:0000256" key="10">
    <source>
        <dbReference type="PROSITE-ProRule" id="PRU01360"/>
    </source>
</evidence>